<reference evidence="2 3" key="1">
    <citation type="submission" date="2024-02" db="EMBL/GenBank/DDBJ databases">
        <title>High-quality chromosome-scale genome assembly of Pensacola bahiagrass (Paspalum notatum Flugge var. saurae).</title>
        <authorList>
            <person name="Vega J.M."/>
            <person name="Podio M."/>
            <person name="Orjuela J."/>
            <person name="Siena L.A."/>
            <person name="Pessino S.C."/>
            <person name="Combes M.C."/>
            <person name="Mariac C."/>
            <person name="Albertini E."/>
            <person name="Pupilli F."/>
            <person name="Ortiz J.P.A."/>
            <person name="Leblanc O."/>
        </authorList>
    </citation>
    <scope>NUCLEOTIDE SEQUENCE [LARGE SCALE GENOMIC DNA]</scope>
    <source>
        <strain evidence="2">R1</strain>
        <tissue evidence="2">Leaf</tissue>
    </source>
</reference>
<accession>A0AAQ3SUC4</accession>
<dbReference type="InterPro" id="IPR011676">
    <property type="entry name" value="DUF1618"/>
</dbReference>
<evidence type="ECO:0000313" key="2">
    <source>
        <dbReference type="EMBL" id="WVZ60892.1"/>
    </source>
</evidence>
<evidence type="ECO:0000259" key="1">
    <source>
        <dbReference type="Pfam" id="PF07762"/>
    </source>
</evidence>
<dbReference type="Pfam" id="PF07762">
    <property type="entry name" value="DUF1618"/>
    <property type="match status" value="1"/>
</dbReference>
<dbReference type="PANTHER" id="PTHR33086">
    <property type="entry name" value="OS05G0468200 PROTEIN-RELATED"/>
    <property type="match status" value="1"/>
</dbReference>
<feature type="domain" description="DUF1618" evidence="1">
    <location>
        <begin position="236"/>
        <end position="355"/>
    </location>
</feature>
<protein>
    <recommendedName>
        <fullName evidence="1">DUF1618 domain-containing protein</fullName>
    </recommendedName>
</protein>
<dbReference type="PANTHER" id="PTHR33086:SF54">
    <property type="entry name" value="DUF1618 DOMAIN-CONTAINING PROTEIN"/>
    <property type="match status" value="1"/>
</dbReference>
<keyword evidence="3" id="KW-1185">Reference proteome</keyword>
<dbReference type="EMBL" id="CP144746">
    <property type="protein sequence ID" value="WVZ60892.1"/>
    <property type="molecule type" value="Genomic_DNA"/>
</dbReference>
<gene>
    <name evidence="2" type="ORF">U9M48_010852</name>
</gene>
<organism evidence="2 3">
    <name type="scientific">Paspalum notatum var. saurae</name>
    <dbReference type="NCBI Taxonomy" id="547442"/>
    <lineage>
        <taxon>Eukaryota</taxon>
        <taxon>Viridiplantae</taxon>
        <taxon>Streptophyta</taxon>
        <taxon>Embryophyta</taxon>
        <taxon>Tracheophyta</taxon>
        <taxon>Spermatophyta</taxon>
        <taxon>Magnoliopsida</taxon>
        <taxon>Liliopsida</taxon>
        <taxon>Poales</taxon>
        <taxon>Poaceae</taxon>
        <taxon>PACMAD clade</taxon>
        <taxon>Panicoideae</taxon>
        <taxon>Andropogonodae</taxon>
        <taxon>Paspaleae</taxon>
        <taxon>Paspalinae</taxon>
        <taxon>Paspalum</taxon>
    </lineage>
</organism>
<proteinExistence type="predicted"/>
<sequence length="436" mass="49217">MDAPRSFLALQCFIPVHGLEVTPGKERATITPPGEEWACVKCARKKAYGCGKRGQRLVDGITLYVCRADHPEDLAAYVSIGLSDDAVRIMEGELGVRRGLMESHGSLQISHQQFLVMILEFDPHAHPKRLYYIIYDSTDASLYMIPFIPEDLVSTRTLQAIPERSADGVGLKQLVLTAREPYLQRVDCDRLCVFTPAAQKDRPESVRWQAMVHTFMHPWQRFSADTMFSFQGKFFWADLSRGVAYSDLGTGCSGPVVDTVFVRLPDEYQLSGPPYQFDRPKMSRTMGCVGDSIKFVCIDRCHETIKALTLDLDHQVWKEDEGFSCSWNDLWKQLISFMNVEMPLNLQPQYPILFPDGALFLFLPSTAEWACLMDGNHHVCCFDMITKRPLFFGLVSNYHAINPVIVPSDFFAMCQSSSAPAGEAAMDKQAFLPMCF</sequence>
<dbReference type="Proteomes" id="UP001341281">
    <property type="component" value="Chromosome 02"/>
</dbReference>
<dbReference type="AlphaFoldDB" id="A0AAQ3SUC4"/>
<name>A0AAQ3SUC4_PASNO</name>
<evidence type="ECO:0000313" key="3">
    <source>
        <dbReference type="Proteomes" id="UP001341281"/>
    </source>
</evidence>